<dbReference type="HOGENOM" id="CLU_3286769_0_0_9"/>
<gene>
    <name evidence="1" type="ordered locus">CHY_2645</name>
</gene>
<dbReference type="STRING" id="246194.CHY_2645"/>
<evidence type="ECO:0000313" key="1">
    <source>
        <dbReference type="EMBL" id="ABB13699.1"/>
    </source>
</evidence>
<protein>
    <submittedName>
        <fullName evidence="1">Uncharacterized protein</fullName>
    </submittedName>
</protein>
<dbReference type="Proteomes" id="UP000002706">
    <property type="component" value="Chromosome"/>
</dbReference>
<dbReference type="InParanoid" id="Q3A8U7"/>
<dbReference type="KEGG" id="chy:CHY_2645"/>
<evidence type="ECO:0000313" key="2">
    <source>
        <dbReference type="Proteomes" id="UP000002706"/>
    </source>
</evidence>
<dbReference type="AlphaFoldDB" id="Q3A8U7"/>
<accession>Q3A8U7</accession>
<keyword evidence="2" id="KW-1185">Reference proteome</keyword>
<dbReference type="EMBL" id="CP000141">
    <property type="protein sequence ID" value="ABB13699.1"/>
    <property type="molecule type" value="Genomic_DNA"/>
</dbReference>
<name>Q3A8U7_CARHZ</name>
<organism evidence="1 2">
    <name type="scientific">Carboxydothermus hydrogenoformans (strain ATCC BAA-161 / DSM 6008 / Z-2901)</name>
    <dbReference type="NCBI Taxonomy" id="246194"/>
    <lineage>
        <taxon>Bacteria</taxon>
        <taxon>Bacillati</taxon>
        <taxon>Bacillota</taxon>
        <taxon>Clostridia</taxon>
        <taxon>Thermoanaerobacterales</taxon>
        <taxon>Thermoanaerobacteraceae</taxon>
        <taxon>Carboxydothermus</taxon>
    </lineage>
</organism>
<sequence>MILYEDISYNICVEKMPFILDVKSLHDITELVETFESLRE</sequence>
<proteinExistence type="predicted"/>
<reference evidence="1 2" key="1">
    <citation type="journal article" date="2005" name="PLoS Genet.">
        <title>Life in hot carbon monoxide: the complete genome sequence of Carboxydothermus hydrogenoformans Z-2901.</title>
        <authorList>
            <person name="Wu M."/>
            <person name="Ren Q."/>
            <person name="Durkin A.S."/>
            <person name="Daugherty S.C."/>
            <person name="Brinkac L.M."/>
            <person name="Dodson R.J."/>
            <person name="Madupu R."/>
            <person name="Sullivan S.A."/>
            <person name="Kolonay J.F."/>
            <person name="Haft D.H."/>
            <person name="Nelson W.C."/>
            <person name="Tallon L.J."/>
            <person name="Jones K.M."/>
            <person name="Ulrich L.E."/>
            <person name="Gonzalez J.M."/>
            <person name="Zhulin I.B."/>
            <person name="Robb F.T."/>
            <person name="Eisen J.A."/>
        </authorList>
    </citation>
    <scope>NUCLEOTIDE SEQUENCE [LARGE SCALE GENOMIC DNA]</scope>
    <source>
        <strain evidence="2">ATCC BAA-161 / DSM 6008 / Z-2901</strain>
    </source>
</reference>